<dbReference type="InterPro" id="IPR038820">
    <property type="entry name" value="CCDC171"/>
</dbReference>
<dbReference type="STRING" id="333673.A0A3M0L1N5"/>
<evidence type="ECO:0000313" key="2">
    <source>
        <dbReference type="EMBL" id="RMC19335.1"/>
    </source>
</evidence>
<dbReference type="AlphaFoldDB" id="A0A3M0L1N5"/>
<feature type="coiled-coil region" evidence="1">
    <location>
        <begin position="224"/>
        <end position="283"/>
    </location>
</feature>
<feature type="coiled-coil region" evidence="1">
    <location>
        <begin position="160"/>
        <end position="194"/>
    </location>
</feature>
<evidence type="ECO:0000313" key="3">
    <source>
        <dbReference type="Proteomes" id="UP000269221"/>
    </source>
</evidence>
<name>A0A3M0L1N5_HIRRU</name>
<reference evidence="2 3" key="1">
    <citation type="submission" date="2018-07" db="EMBL/GenBank/DDBJ databases">
        <title>A high quality draft genome assembly of the barn swallow (H. rustica rustica).</title>
        <authorList>
            <person name="Formenti G."/>
            <person name="Chiara M."/>
            <person name="Poveda L."/>
            <person name="Francoijs K.-J."/>
            <person name="Bonisoli-Alquati A."/>
            <person name="Canova L."/>
            <person name="Gianfranceschi L."/>
            <person name="Horner D.S."/>
            <person name="Saino N."/>
        </authorList>
    </citation>
    <scope>NUCLEOTIDE SEQUENCE [LARGE SCALE GENOMIC DNA]</scope>
    <source>
        <strain evidence="2">Chelidonia</strain>
        <tissue evidence="2">Blood</tissue>
    </source>
</reference>
<organism evidence="2 3">
    <name type="scientific">Hirundo rustica rustica</name>
    <dbReference type="NCBI Taxonomy" id="333673"/>
    <lineage>
        <taxon>Eukaryota</taxon>
        <taxon>Metazoa</taxon>
        <taxon>Chordata</taxon>
        <taxon>Craniata</taxon>
        <taxon>Vertebrata</taxon>
        <taxon>Euteleostomi</taxon>
        <taxon>Archelosauria</taxon>
        <taxon>Archosauria</taxon>
        <taxon>Dinosauria</taxon>
        <taxon>Saurischia</taxon>
        <taxon>Theropoda</taxon>
        <taxon>Coelurosauria</taxon>
        <taxon>Aves</taxon>
        <taxon>Neognathae</taxon>
        <taxon>Neoaves</taxon>
        <taxon>Telluraves</taxon>
        <taxon>Australaves</taxon>
        <taxon>Passeriformes</taxon>
        <taxon>Sylvioidea</taxon>
        <taxon>Hirundinidae</taxon>
        <taxon>Hirundo</taxon>
    </lineage>
</organism>
<dbReference type="PANTHER" id="PTHR47899:SF1">
    <property type="entry name" value="COILED-COIL DOMAIN-CONTAINING PROTEIN 171"/>
    <property type="match status" value="1"/>
</dbReference>
<gene>
    <name evidence="2" type="ORF">DUI87_03944</name>
</gene>
<dbReference type="PANTHER" id="PTHR47899">
    <property type="entry name" value="COILED-COIL DOMAIN-CONTAINING PROTEIN 171"/>
    <property type="match status" value="1"/>
</dbReference>
<dbReference type="Proteomes" id="UP000269221">
    <property type="component" value="Unassembled WGS sequence"/>
</dbReference>
<accession>A0A3M0L1N5</accession>
<proteinExistence type="predicted"/>
<keyword evidence="3" id="KW-1185">Reference proteome</keyword>
<evidence type="ECO:0000256" key="1">
    <source>
        <dbReference type="SAM" id="Coils"/>
    </source>
</evidence>
<keyword evidence="1" id="KW-0175">Coiled coil</keyword>
<dbReference type="OrthoDB" id="287623at2759"/>
<protein>
    <submittedName>
        <fullName evidence="2">Uncharacterized protein</fullName>
    </submittedName>
</protein>
<sequence>MAGSCPASPPPAPQVLLGQAALHLFIPQPVLVLGLALTQMQNLALGFGKSPGIPLGPLLELVQISLDGILSFKCVNSTTQLGVICRLVQRTVDPFVTNEDSSMDPFFAVMPLLVTNYEKQIIKLRSEFERGEAVRQGLEYELAVARKGAHLKMCTAEEELSDAKNKLVELQVFNENLQQKVTETEKTFLNARRKWEEEQQRLARAKDDISRIYNDEYVFLLKERNEVETILLELNNELQNIRKKLRDVEVEHSGCNEVLRCQANELKCSTEREKKLKKELEAKEMF</sequence>
<comment type="caution">
    <text evidence="2">The sequence shown here is derived from an EMBL/GenBank/DDBJ whole genome shotgun (WGS) entry which is preliminary data.</text>
</comment>
<dbReference type="EMBL" id="QRBI01000095">
    <property type="protein sequence ID" value="RMC19335.1"/>
    <property type="molecule type" value="Genomic_DNA"/>
</dbReference>